<feature type="compositionally biased region" description="Basic and acidic residues" evidence="7">
    <location>
        <begin position="920"/>
        <end position="933"/>
    </location>
</feature>
<dbReference type="VEuPathDB" id="VectorBase:SCAU004955"/>
<organism evidence="9 10">
    <name type="scientific">Stomoxys calcitrans</name>
    <name type="common">Stable fly</name>
    <name type="synonym">Conops calcitrans</name>
    <dbReference type="NCBI Taxonomy" id="35570"/>
    <lineage>
        <taxon>Eukaryota</taxon>
        <taxon>Metazoa</taxon>
        <taxon>Ecdysozoa</taxon>
        <taxon>Arthropoda</taxon>
        <taxon>Hexapoda</taxon>
        <taxon>Insecta</taxon>
        <taxon>Pterygota</taxon>
        <taxon>Neoptera</taxon>
        <taxon>Endopterygota</taxon>
        <taxon>Diptera</taxon>
        <taxon>Brachycera</taxon>
        <taxon>Muscomorpha</taxon>
        <taxon>Muscoidea</taxon>
        <taxon>Muscidae</taxon>
        <taxon>Stomoxys</taxon>
    </lineage>
</organism>
<evidence type="ECO:0000313" key="9">
    <source>
        <dbReference type="EnsemblMetazoa" id="SCAU004955-PD"/>
    </source>
</evidence>
<dbReference type="Proteomes" id="UP000095300">
    <property type="component" value="Unassembled WGS sequence"/>
</dbReference>
<dbReference type="PANTHER" id="PTHR14649:SF1">
    <property type="entry name" value="ZINC FINGER C2HC DOMAIN-CONTAINING PROTEIN 1C"/>
    <property type="match status" value="1"/>
</dbReference>
<dbReference type="InterPro" id="IPR049899">
    <property type="entry name" value="Znf_C2HC_C3H"/>
</dbReference>
<feature type="region of interest" description="Disordered" evidence="7">
    <location>
        <begin position="748"/>
        <end position="786"/>
    </location>
</feature>
<evidence type="ECO:0000256" key="1">
    <source>
        <dbReference type="ARBA" id="ARBA00010843"/>
    </source>
</evidence>
<keyword evidence="4" id="KW-0862">Zinc</keyword>
<feature type="compositionally biased region" description="Polar residues" evidence="7">
    <location>
        <begin position="954"/>
        <end position="976"/>
    </location>
</feature>
<feature type="compositionally biased region" description="Polar residues" evidence="7">
    <location>
        <begin position="1406"/>
        <end position="1447"/>
    </location>
</feature>
<feature type="compositionally biased region" description="Low complexity" evidence="7">
    <location>
        <begin position="977"/>
        <end position="990"/>
    </location>
</feature>
<dbReference type="Pfam" id="PF13913">
    <property type="entry name" value="zf-C2HC_2"/>
    <property type="match status" value="1"/>
</dbReference>
<evidence type="ECO:0000313" key="10">
    <source>
        <dbReference type="Proteomes" id="UP000095300"/>
    </source>
</evidence>
<protein>
    <recommendedName>
        <fullName evidence="8">C2HC/C3H-type domain-containing protein</fullName>
    </recommendedName>
</protein>
<feature type="region of interest" description="Disordered" evidence="7">
    <location>
        <begin position="796"/>
        <end position="815"/>
    </location>
</feature>
<evidence type="ECO:0000256" key="5">
    <source>
        <dbReference type="ARBA" id="ARBA00023054"/>
    </source>
</evidence>
<sequence>MSKKMWNKIFKTKSSKNAKALAAANKINKRCSIYEEYQQLNAALDLTLSEKSPDNSVTTSQTLAITNYDDRPLPTSTAALAKTEGENGKSTNQKSTISKVVKSFTLKRSQNTEKDNATTLPATGPVTELQSENEKPNSSPHTSSSAINSYNTTTPTETPDPSVSIQLAPCPICSRTFNPVTLRKHVGICEKMATKRRNIFDSSRQRREGTELATYPLPKNFGLPEKSSSITLTRTRSERGQSPNPQQQISSPIMQRKKPSEEFIRSTARSSMRKLSTSSANDGMTTSSNFSRDRLRSSERSLTRRGAMQTQLPSEQCPHCDRCFGLKAYDRHVEWCKEKALQASIKQQASNKTEENVAKARLEARTKYRAPCLKTKRSMNRDKYSGAAGDENEDSPKSLKIGMKSHDTSLMSMSMTSSMTSESGLPDNYDPFLSAKRQLEELCSPTDSPEHTAKTTNPTSTPQTPQLPSLPAIPAASSAMAAANKMSTSLTLSSSSTSSPMTMSQIPQQTSKTPTLARSSSFRRTGSLRCPRRSPLLTQRVPLFAQKHRPTIQRGLSDEGPISTNFMKPEEYDEMPVRSVCVNDYAVTKSPRVVRRDTSASNRKQPLKLNINAANEASSSGNNSSLTTPLTIETTESAPQTASRYVSKTDSLAVFLKYEHELEKLNRAAMEANRISGGEGAKKEIADQNGNSLTQPITAAKPEAAASASNLYGPLNAKELKDKSNNLSKQNSAKNIKADLLDLNHNEANENCENNYPNTTSSNNNSNNHNTAPSTPAAAADTSSKYNSVRLAPLSKPSTPLIIPHSGNLTKPSTPVTTMPSTIALSKPNTPLTKPSTPSLTKPSTPLIPLNAKTLLPLEQIKTSQLSQKPVALSSLFSTTSHKASEEHKNSVGSDYIDPKLINKCDNLPVNLNKLRNEFKNSDSDTSDARLDHFSSSSSESSAPPMKFLPSVKTDPNTHNPANQNLQAHANSAQVTQAQQQQQAPQQPAALSQRNSAEGRNLLKRRIRLGRNQFLYDASPEADSCSADDEGANRSSMECDNFMREHEKAFERLRAQMNNLEEPFIPPPSLPAEFEDFDFEEFLSSFENDEEQFPIFKDCREFLLNRTSKKQRSMFMPNSNVNDVAAAQAKKSPIPNTNSHNQTQTFPPLNTHNSNNNNNNSNSNSSNNPHLSSHFQFPNLPQHPKGLFDSFPSQNRTTKNRYSDLTKVEDMLGNNQKREIFISIETEQNDLDKSPISPNSIRHMTGNPQCVVEVEVDASDNKFSKISDDDEQHQPLEHSHAGHGHGRNLSSGLSRAMAGTAAADIGVGGGNHFNGHFLDHHHLPNVQLNNAKNLIQQMQKDFHANLRQSLDQQDRSSMQTTAADMMAMMMQQSNNRGKAHKATGTPSGDAYADSDELSSLDGYPLSSPNSRLGVSSKTSADSAYGSLSRQRSSELTNPRNSSRNRTLPANAGGNVVLSRPLTEERARQLSASSSSSSEHALPPIGGNNNYQKQQHVTQMYNNNNINNNTSSNTGSNAANNMEDMLRYERNNNFDVPIHPTTGGLTSPVVATAPTTANQQQHYGHHLHHHATSHEPTPMSSTNQLYGSNSTMSSSMKMSKFCHECGSKFLLDQAKFCMDCGVKRICL</sequence>
<feature type="compositionally biased region" description="Polar residues" evidence="7">
    <location>
        <begin position="136"/>
        <end position="162"/>
    </location>
</feature>
<dbReference type="PANTHER" id="PTHR14649">
    <property type="entry name" value="ZINC FINGER C2HC DOMAIN-CONTAINING PROTEIN 1C"/>
    <property type="match status" value="1"/>
</dbReference>
<feature type="compositionally biased region" description="Low complexity" evidence="7">
    <location>
        <begin position="241"/>
        <end position="254"/>
    </location>
</feature>
<feature type="compositionally biased region" description="Basic and acidic residues" evidence="7">
    <location>
        <begin position="291"/>
        <end position="302"/>
    </location>
</feature>
<feature type="compositionally biased region" description="Polar residues" evidence="7">
    <location>
        <begin position="267"/>
        <end position="290"/>
    </location>
</feature>
<evidence type="ECO:0000256" key="6">
    <source>
        <dbReference type="PROSITE-ProRule" id="PRU01371"/>
    </source>
</evidence>
<feature type="region of interest" description="Disordered" evidence="7">
    <location>
        <begin position="1132"/>
        <end position="1204"/>
    </location>
</feature>
<dbReference type="PROSITE" id="PS52027">
    <property type="entry name" value="ZF_C2HC_C3H"/>
    <property type="match status" value="2"/>
</dbReference>
<feature type="domain" description="C2HC/C3H-type" evidence="8">
    <location>
        <begin position="313"/>
        <end position="342"/>
    </location>
</feature>
<feature type="compositionally biased region" description="Low complexity" evidence="7">
    <location>
        <begin position="749"/>
        <end position="784"/>
    </location>
</feature>
<keyword evidence="5" id="KW-0175">Coiled coil</keyword>
<keyword evidence="10" id="KW-1185">Reference proteome</keyword>
<reference evidence="9" key="1">
    <citation type="submission" date="2020-05" db="UniProtKB">
        <authorList>
            <consortium name="EnsemblMetazoa"/>
        </authorList>
    </citation>
    <scope>IDENTIFICATION</scope>
    <source>
        <strain evidence="9">USDA</strain>
    </source>
</reference>
<feature type="region of interest" description="Disordered" evidence="7">
    <location>
        <begin position="443"/>
        <end position="471"/>
    </location>
</feature>
<feature type="region of interest" description="Disordered" evidence="7">
    <location>
        <begin position="375"/>
        <end position="401"/>
    </location>
</feature>
<feature type="compositionally biased region" description="Basic and acidic residues" evidence="7">
    <location>
        <begin position="1264"/>
        <end position="1280"/>
    </location>
</feature>
<feature type="compositionally biased region" description="Low complexity" evidence="7">
    <location>
        <begin position="826"/>
        <end position="846"/>
    </location>
</feature>
<evidence type="ECO:0000256" key="3">
    <source>
        <dbReference type="ARBA" id="ARBA00022771"/>
    </source>
</evidence>
<dbReference type="OrthoDB" id="10066537at2759"/>
<feature type="compositionally biased region" description="Low complexity" evidence="7">
    <location>
        <begin position="491"/>
        <end position="504"/>
    </location>
</feature>
<evidence type="ECO:0000256" key="7">
    <source>
        <dbReference type="SAM" id="MobiDB-lite"/>
    </source>
</evidence>
<feature type="region of interest" description="Disordered" evidence="7">
    <location>
        <begin position="880"/>
        <end position="900"/>
    </location>
</feature>
<feature type="region of interest" description="Disordered" evidence="7">
    <location>
        <begin position="820"/>
        <end position="846"/>
    </location>
</feature>
<keyword evidence="3 6" id="KW-0863">Zinc-finger</keyword>
<feature type="domain" description="C2HC/C3H-type" evidence="8">
    <location>
        <begin position="166"/>
        <end position="195"/>
    </location>
</feature>
<keyword evidence="2" id="KW-0479">Metal-binding</keyword>
<feature type="region of interest" description="Disordered" evidence="7">
    <location>
        <begin position="491"/>
        <end position="529"/>
    </location>
</feature>
<evidence type="ECO:0000256" key="4">
    <source>
        <dbReference type="ARBA" id="ARBA00022833"/>
    </source>
</evidence>
<gene>
    <name evidence="9" type="primary">106084326</name>
</gene>
<comment type="similarity">
    <text evidence="1">Belongs to the ZC2HC1 family.</text>
</comment>
<proteinExistence type="inferred from homology"/>
<dbReference type="InterPro" id="IPR026104">
    <property type="entry name" value="ZNF_C2HC_dom_1C"/>
</dbReference>
<feature type="region of interest" description="Disordered" evidence="7">
    <location>
        <begin position="1373"/>
        <end position="1490"/>
    </location>
</feature>
<dbReference type="GO" id="GO:0008270">
    <property type="term" value="F:zinc ion binding"/>
    <property type="evidence" value="ECO:0007669"/>
    <property type="project" value="UniProtKB-KW"/>
</dbReference>
<feature type="compositionally biased region" description="Polar residues" evidence="7">
    <location>
        <begin position="505"/>
        <end position="524"/>
    </location>
</feature>
<evidence type="ECO:0000259" key="8">
    <source>
        <dbReference type="PROSITE" id="PS52027"/>
    </source>
</evidence>
<accession>A0A1I8P5A4</accession>
<feature type="region of interest" description="Disordered" evidence="7">
    <location>
        <begin position="920"/>
        <end position="997"/>
    </location>
</feature>
<feature type="compositionally biased region" description="Polar residues" evidence="7">
    <location>
        <begin position="1134"/>
        <end position="1152"/>
    </location>
</feature>
<feature type="region of interest" description="Disordered" evidence="7">
    <location>
        <begin position="200"/>
        <end position="310"/>
    </location>
</feature>
<dbReference type="EnsemblMetazoa" id="SCAU004955-RD">
    <property type="protein sequence ID" value="SCAU004955-PD"/>
    <property type="gene ID" value="SCAU004955"/>
</dbReference>
<feature type="region of interest" description="Disordered" evidence="7">
    <location>
        <begin position="108"/>
        <end position="162"/>
    </location>
</feature>
<feature type="region of interest" description="Disordered" evidence="7">
    <location>
        <begin position="1264"/>
        <end position="1294"/>
    </location>
</feature>
<name>A0A1I8P5A4_STOCA</name>
<feature type="compositionally biased region" description="Low complexity" evidence="7">
    <location>
        <begin position="1153"/>
        <end position="1168"/>
    </location>
</feature>
<dbReference type="Gene3D" id="3.30.160.60">
    <property type="entry name" value="Classic Zinc Finger"/>
    <property type="match status" value="1"/>
</dbReference>
<feature type="compositionally biased region" description="Low complexity" evidence="7">
    <location>
        <begin position="455"/>
        <end position="471"/>
    </location>
</feature>
<evidence type="ECO:0000256" key="2">
    <source>
        <dbReference type="ARBA" id="ARBA00022723"/>
    </source>
</evidence>